<dbReference type="Pfam" id="PF07812">
    <property type="entry name" value="TfuA"/>
    <property type="match status" value="1"/>
</dbReference>
<gene>
    <name evidence="2" type="ORF">JOF59_006062</name>
</gene>
<keyword evidence="3" id="KW-1185">Reference proteome</keyword>
<reference evidence="2 3" key="1">
    <citation type="submission" date="2021-03" db="EMBL/GenBank/DDBJ databases">
        <title>Sequencing the genomes of 1000 actinobacteria strains.</title>
        <authorList>
            <person name="Klenk H.-P."/>
        </authorList>
    </citation>
    <scope>NUCLEOTIDE SEQUENCE [LARGE SCALE GENOMIC DNA]</scope>
    <source>
        <strain evidence="2 3">DSM 40843</strain>
    </source>
</reference>
<proteinExistence type="predicted"/>
<sequence>MIHIFVGPTLERSAPPLAAPGVRVCPPAQHGDLFTDMIEGGDMVVLVDGVFHQAPALRHKEILAAMGRGVRVIGAASIGALRAAELAPFGMTGVGAVYAAYARGEIAGDDEVAVGQAPDGDRAALTWPVVNLRYSLDLAVAAGVLDGEHAGRLVEVLRAVYYPQRTMAAVRAVCDRAGGAGFVRWLSAQLGQDRHFGDIKRADALMAVTAARDGRELSTGGPLPPEVWESAYFRRWSNTFARERVEGLELSTEDRVLYQQVFAPAFGTTWADYLEHHSVHPADEPGRPLAERLAEVTDGSLMADRIFHPPLDLRDAHTVAFLLAGESEQDRRSVAHYARALDHARHREPGFSIAAVCEELTRRLLLRVWRCPQQEFDAEASARGLVSGACAVHAAKRFVPGLLEEIGEVGDTKTSLVDERTEASREGR</sequence>
<dbReference type="RefSeq" id="WP_209471499.1">
    <property type="nucleotide sequence ID" value="NZ_BMWJ01000021.1"/>
</dbReference>
<dbReference type="EMBL" id="JAGINS010000002">
    <property type="protein sequence ID" value="MBP2363570.1"/>
    <property type="molecule type" value="Genomic_DNA"/>
</dbReference>
<evidence type="ECO:0000313" key="3">
    <source>
        <dbReference type="Proteomes" id="UP001519311"/>
    </source>
</evidence>
<comment type="caution">
    <text evidence="2">The sequence shown here is derived from an EMBL/GenBank/DDBJ whole genome shotgun (WGS) entry which is preliminary data.</text>
</comment>
<protein>
    <recommendedName>
        <fullName evidence="1">TfuA-like core domain-containing protein</fullName>
    </recommendedName>
</protein>
<name>A0ABS4VI13_9ACTN</name>
<evidence type="ECO:0000313" key="2">
    <source>
        <dbReference type="EMBL" id="MBP2363570.1"/>
    </source>
</evidence>
<feature type="domain" description="TfuA-like core" evidence="1">
    <location>
        <begin position="48"/>
        <end position="166"/>
    </location>
</feature>
<dbReference type="InterPro" id="IPR012924">
    <property type="entry name" value="TfuA_core"/>
</dbReference>
<evidence type="ECO:0000259" key="1">
    <source>
        <dbReference type="Pfam" id="PF07812"/>
    </source>
</evidence>
<accession>A0ABS4VI13</accession>
<dbReference type="Proteomes" id="UP001519311">
    <property type="component" value="Unassembled WGS sequence"/>
</dbReference>
<organism evidence="2 3">
    <name type="scientific">Streptomyces clavifer</name>
    <dbReference type="NCBI Taxonomy" id="68188"/>
    <lineage>
        <taxon>Bacteria</taxon>
        <taxon>Bacillati</taxon>
        <taxon>Actinomycetota</taxon>
        <taxon>Actinomycetes</taxon>
        <taxon>Kitasatosporales</taxon>
        <taxon>Streptomycetaceae</taxon>
        <taxon>Streptomyces</taxon>
    </lineage>
</organism>